<gene>
    <name evidence="1" type="ORF">L3Q82_014152</name>
</gene>
<keyword evidence="2" id="KW-1185">Reference proteome</keyword>
<comment type="caution">
    <text evidence="1">The sequence shown here is derived from an EMBL/GenBank/DDBJ whole genome shotgun (WGS) entry which is preliminary data.</text>
</comment>
<reference evidence="1" key="1">
    <citation type="submission" date="2022-04" db="EMBL/GenBank/DDBJ databases">
        <title>Jade perch genome.</title>
        <authorList>
            <person name="Chao B."/>
        </authorList>
    </citation>
    <scope>NUCLEOTIDE SEQUENCE</scope>
    <source>
        <strain evidence="1">CB-2022</strain>
    </source>
</reference>
<proteinExistence type="predicted"/>
<dbReference type="EMBL" id="CM041547">
    <property type="protein sequence ID" value="KAI3359773.1"/>
    <property type="molecule type" value="Genomic_DNA"/>
</dbReference>
<feature type="non-terminal residue" evidence="1">
    <location>
        <position position="1"/>
    </location>
</feature>
<protein>
    <submittedName>
        <fullName evidence="1">Uncharacterized protein</fullName>
    </submittedName>
</protein>
<evidence type="ECO:0000313" key="1">
    <source>
        <dbReference type="EMBL" id="KAI3359773.1"/>
    </source>
</evidence>
<evidence type="ECO:0000313" key="2">
    <source>
        <dbReference type="Proteomes" id="UP000831701"/>
    </source>
</evidence>
<sequence>KRRHSGGDEESGHLLPQAKRPSRGHPLSPEPGRDAWDSESSNSESSSSSSISSPEHAAGSCTSSRCATGPYSPLGATDSSELAGQENLVSYLQINRILKQAHFQSLQCRGHLRDT</sequence>
<name>A0ACB8VX32_9TELE</name>
<organism evidence="1 2">
    <name type="scientific">Scortum barcoo</name>
    <name type="common">barcoo grunter</name>
    <dbReference type="NCBI Taxonomy" id="214431"/>
    <lineage>
        <taxon>Eukaryota</taxon>
        <taxon>Metazoa</taxon>
        <taxon>Chordata</taxon>
        <taxon>Craniata</taxon>
        <taxon>Vertebrata</taxon>
        <taxon>Euteleostomi</taxon>
        <taxon>Actinopterygii</taxon>
        <taxon>Neopterygii</taxon>
        <taxon>Teleostei</taxon>
        <taxon>Neoteleostei</taxon>
        <taxon>Acanthomorphata</taxon>
        <taxon>Eupercaria</taxon>
        <taxon>Centrarchiformes</taxon>
        <taxon>Terapontoidei</taxon>
        <taxon>Terapontidae</taxon>
        <taxon>Scortum</taxon>
    </lineage>
</organism>
<accession>A0ACB8VX32</accession>
<dbReference type="Proteomes" id="UP000831701">
    <property type="component" value="Chromosome 17"/>
</dbReference>